<dbReference type="SMART" id="SM00448">
    <property type="entry name" value="REC"/>
    <property type="match status" value="1"/>
</dbReference>
<comment type="catalytic activity">
    <reaction evidence="1">
        <text>ATP + protein L-histidine = ADP + protein N-phospho-L-histidine.</text>
        <dbReference type="EC" id="2.7.13.3"/>
    </reaction>
</comment>
<dbReference type="PRINTS" id="PR00344">
    <property type="entry name" value="BCTRLSENSOR"/>
</dbReference>
<evidence type="ECO:0000256" key="2">
    <source>
        <dbReference type="ARBA" id="ARBA00012438"/>
    </source>
</evidence>
<feature type="region of interest" description="Disordered" evidence="7">
    <location>
        <begin position="436"/>
        <end position="466"/>
    </location>
</feature>
<dbReference type="SUPFAM" id="SSF55781">
    <property type="entry name" value="GAF domain-like"/>
    <property type="match status" value="1"/>
</dbReference>
<proteinExistence type="predicted"/>
<dbReference type="Pfam" id="PF00512">
    <property type="entry name" value="HisKA"/>
    <property type="match status" value="1"/>
</dbReference>
<dbReference type="Gene3D" id="3.30.450.40">
    <property type="match status" value="1"/>
</dbReference>
<dbReference type="CDD" id="cd17546">
    <property type="entry name" value="REC_hyHK_CKI1_RcsC-like"/>
    <property type="match status" value="1"/>
</dbReference>
<dbReference type="InterPro" id="IPR005467">
    <property type="entry name" value="His_kinase_dom"/>
</dbReference>
<comment type="caution">
    <text evidence="10">The sequence shown here is derived from an EMBL/GenBank/DDBJ whole genome shotgun (WGS) entry which is preliminary data.</text>
</comment>
<dbReference type="Pfam" id="PF02518">
    <property type="entry name" value="HATPase_c"/>
    <property type="match status" value="1"/>
</dbReference>
<dbReference type="InterPro" id="IPR003594">
    <property type="entry name" value="HATPase_dom"/>
</dbReference>
<evidence type="ECO:0000313" key="10">
    <source>
        <dbReference type="EMBL" id="KAL1607535.1"/>
    </source>
</evidence>
<dbReference type="InterPro" id="IPR003018">
    <property type="entry name" value="GAF"/>
</dbReference>
<dbReference type="Gene3D" id="3.30.565.10">
    <property type="entry name" value="Histidine kinase-like ATPase, C-terminal domain"/>
    <property type="match status" value="1"/>
</dbReference>
<protein>
    <recommendedName>
        <fullName evidence="2">histidine kinase</fullName>
        <ecNumber evidence="2">2.7.13.3</ecNumber>
    </recommendedName>
</protein>
<evidence type="ECO:0000259" key="9">
    <source>
        <dbReference type="PROSITE" id="PS50110"/>
    </source>
</evidence>
<dbReference type="PANTHER" id="PTHR43047">
    <property type="entry name" value="TWO-COMPONENT HISTIDINE PROTEIN KINASE"/>
    <property type="match status" value="1"/>
</dbReference>
<feature type="compositionally biased region" description="Low complexity" evidence="7">
    <location>
        <begin position="349"/>
        <end position="360"/>
    </location>
</feature>
<dbReference type="Pfam" id="PF01590">
    <property type="entry name" value="GAF"/>
    <property type="match status" value="1"/>
</dbReference>
<dbReference type="InterPro" id="IPR001789">
    <property type="entry name" value="Sig_transdc_resp-reg_receiver"/>
</dbReference>
<dbReference type="InterPro" id="IPR011006">
    <property type="entry name" value="CheY-like_superfamily"/>
</dbReference>
<feature type="region of interest" description="Disordered" evidence="7">
    <location>
        <begin position="1031"/>
        <end position="1068"/>
    </location>
</feature>
<evidence type="ECO:0000256" key="5">
    <source>
        <dbReference type="ARBA" id="ARBA00022777"/>
    </source>
</evidence>
<dbReference type="SMART" id="SM00387">
    <property type="entry name" value="HATPase_c"/>
    <property type="match status" value="1"/>
</dbReference>
<feature type="region of interest" description="Disordered" evidence="7">
    <location>
        <begin position="610"/>
        <end position="630"/>
    </location>
</feature>
<dbReference type="EC" id="2.7.13.3" evidence="2"/>
<feature type="domain" description="Response regulatory" evidence="9">
    <location>
        <begin position="1076"/>
        <end position="1203"/>
    </location>
</feature>
<gene>
    <name evidence="10" type="ORF">SLS59_002503</name>
</gene>
<dbReference type="InterPro" id="IPR004358">
    <property type="entry name" value="Sig_transdc_His_kin-like_C"/>
</dbReference>
<dbReference type="PROSITE" id="PS50110">
    <property type="entry name" value="RESPONSE_REGULATORY"/>
    <property type="match status" value="1"/>
</dbReference>
<feature type="region of interest" description="Disordered" evidence="7">
    <location>
        <begin position="267"/>
        <end position="296"/>
    </location>
</feature>
<dbReference type="SUPFAM" id="SSF55874">
    <property type="entry name" value="ATPase domain of HSP90 chaperone/DNA topoisomerase II/histidine kinase"/>
    <property type="match status" value="1"/>
</dbReference>
<dbReference type="EMBL" id="JAKIXB020000006">
    <property type="protein sequence ID" value="KAL1607535.1"/>
    <property type="molecule type" value="Genomic_DNA"/>
</dbReference>
<dbReference type="Gene3D" id="3.40.50.2300">
    <property type="match status" value="1"/>
</dbReference>
<dbReference type="InterPro" id="IPR036890">
    <property type="entry name" value="HATPase_C_sf"/>
</dbReference>
<reference evidence="10 11" key="1">
    <citation type="submission" date="2024-02" db="EMBL/GenBank/DDBJ databases">
        <title>De novo assembly and annotation of 12 fungi associated with fruit tree decline syndrome in Ontario, Canada.</title>
        <authorList>
            <person name="Sulman M."/>
            <person name="Ellouze W."/>
            <person name="Ilyukhin E."/>
        </authorList>
    </citation>
    <scope>NUCLEOTIDE SEQUENCE [LARGE SCALE GENOMIC DNA]</scope>
    <source>
        <strain evidence="10 11">M97-236</strain>
    </source>
</reference>
<feature type="compositionally biased region" description="Low complexity" evidence="7">
    <location>
        <begin position="1050"/>
        <end position="1067"/>
    </location>
</feature>
<dbReference type="InterPro" id="IPR003661">
    <property type="entry name" value="HisK_dim/P_dom"/>
</dbReference>
<dbReference type="InterPro" id="IPR029016">
    <property type="entry name" value="GAF-like_dom_sf"/>
</dbReference>
<sequence length="1203" mass="132386">MPILSYPEAARERDLQRYYRPWLDAQSLVNSTVGIGEKGLNNVGYQPKASRDKSLIAFAQLAAFRLDVRRCMVSLIDSNRQYILAEATKTVSLFAASAEHPDDDVWLGNAVLNKTDAVCYHTFSSTYTAKAENGDPITAECMVIPDCRLDPRFADRDYVKSEPGVRFYAGVPIVTKAGHRIGVYAVSDEKPREGLSAADMRFMQDVAAAVMEHLELAKDSDDRVKGERMVRGLQQFIERSSVADMRDEAGPRMSTMERQTENARLQTLEEDEASGTITPSTAAARHAQRKAHAESDTARIFHRAARIMRQSTMADGVVFFDTSAAGIKAGLYDDGNSIASSDESVTNNTTDFDTADSTATARRRRRQKVTFVNDEIKAAASEADGKPCPVVGLSLRQGQDTIAQKDFAFNEAAMERYIHRYPFGKFFNYNEEGVGINSSDEKSERSETDQSDRTATSLTEQPRRRKRRERFIPTEFLKVLPNVRTLIFLPLWDPSSERWVAGGFIWTTQAGRLMSPENELPYLQAFGNSITSEVARLSAQKADRAKTTFIASISHELRSPLHGILGSVEFLRDTIASAYQESLVSSIETCGKTLLDTIDHVLDHAKINKLRNTNARKKQRGAEGRTKRLPSDNSILGVTADFDLAQLVEEVCDTVCAGHTFRQNHGINTVATDVETEQVGVSGATGEESTTADNGKLVVGKDNRSVIVSLIVAPYVSWAVRSQPGALRRIVMNLLGNALKYTDSGFVAINLLQSGNTDNHIKLSLTVEDSGRGMSTDFQKTKLFSPFSQEDPFASGTGLGLSIVKQIVESLKGEIHVKSTVKVGTQIQVTLHLPVGQSEITKRNHNLLNAPEALKGATVGILCECDAIGGQRGMKVKESMHNACQGFDMEILDIYDPNLCSKKVDFLLTDSTSLDKLLQESNSSWVNETPLTVVCVCTDTAEKTALEKRLGRQIDALGWTVEVLTQPCGPRKLARTLLQCQKRAIKTNSDRQLTRSMTALGLHNHQTLAPPGALTEEQRSISDNVVVQSPDETSVTSFGAPSPPPVLPFSSTITPPQSITPSSPAPTEGSEYFNPRVLLVDDNAINLKLLVVFAKRQQLRYCEAMNGLEAFEAYKSEALSSTPPTRPFDFILMDISMPIMDGLTSTRSIRKFEKEHDLPRSHIVALTGLASAQDQQDAQDAGVDMYLVKPVKFADVKRIFGGR</sequence>
<organism evidence="10 11">
    <name type="scientific">Nothophoma quercina</name>
    <dbReference type="NCBI Taxonomy" id="749835"/>
    <lineage>
        <taxon>Eukaryota</taxon>
        <taxon>Fungi</taxon>
        <taxon>Dikarya</taxon>
        <taxon>Ascomycota</taxon>
        <taxon>Pezizomycotina</taxon>
        <taxon>Dothideomycetes</taxon>
        <taxon>Pleosporomycetidae</taxon>
        <taxon>Pleosporales</taxon>
        <taxon>Pleosporineae</taxon>
        <taxon>Didymellaceae</taxon>
        <taxon>Nothophoma</taxon>
    </lineage>
</organism>
<keyword evidence="11" id="KW-1185">Reference proteome</keyword>
<evidence type="ECO:0000313" key="11">
    <source>
        <dbReference type="Proteomes" id="UP001521222"/>
    </source>
</evidence>
<feature type="domain" description="Histidine kinase" evidence="8">
    <location>
        <begin position="552"/>
        <end position="835"/>
    </location>
</feature>
<dbReference type="Proteomes" id="UP001521222">
    <property type="component" value="Unassembled WGS sequence"/>
</dbReference>
<dbReference type="Pfam" id="PF00072">
    <property type="entry name" value="Response_reg"/>
    <property type="match status" value="1"/>
</dbReference>
<evidence type="ECO:0000256" key="3">
    <source>
        <dbReference type="ARBA" id="ARBA00022553"/>
    </source>
</evidence>
<dbReference type="SUPFAM" id="SSF52172">
    <property type="entry name" value="CheY-like"/>
    <property type="match status" value="1"/>
</dbReference>
<dbReference type="PROSITE" id="PS50109">
    <property type="entry name" value="HIS_KIN"/>
    <property type="match status" value="1"/>
</dbReference>
<keyword evidence="4" id="KW-0808">Transferase</keyword>
<dbReference type="SMART" id="SM00388">
    <property type="entry name" value="HisKA"/>
    <property type="match status" value="1"/>
</dbReference>
<keyword evidence="3 6" id="KW-0597">Phosphoprotein</keyword>
<name>A0ABR3RSY1_9PLEO</name>
<dbReference type="InterPro" id="IPR036097">
    <property type="entry name" value="HisK_dim/P_sf"/>
</dbReference>
<feature type="modified residue" description="4-aspartylphosphate" evidence="6">
    <location>
        <position position="1134"/>
    </location>
</feature>
<evidence type="ECO:0000256" key="4">
    <source>
        <dbReference type="ARBA" id="ARBA00022679"/>
    </source>
</evidence>
<evidence type="ECO:0000256" key="7">
    <source>
        <dbReference type="SAM" id="MobiDB-lite"/>
    </source>
</evidence>
<evidence type="ECO:0000256" key="6">
    <source>
        <dbReference type="PROSITE-ProRule" id="PRU00169"/>
    </source>
</evidence>
<dbReference type="CDD" id="cd00082">
    <property type="entry name" value="HisKA"/>
    <property type="match status" value="1"/>
</dbReference>
<feature type="compositionally biased region" description="Basic and acidic residues" evidence="7">
    <location>
        <begin position="439"/>
        <end position="452"/>
    </location>
</feature>
<keyword evidence="5" id="KW-0418">Kinase</keyword>
<feature type="compositionally biased region" description="Basic and acidic residues" evidence="7">
    <location>
        <begin position="620"/>
        <end position="630"/>
    </location>
</feature>
<dbReference type="Gene3D" id="1.10.287.130">
    <property type="match status" value="1"/>
</dbReference>
<evidence type="ECO:0000256" key="1">
    <source>
        <dbReference type="ARBA" id="ARBA00000085"/>
    </source>
</evidence>
<dbReference type="SUPFAM" id="SSF47384">
    <property type="entry name" value="Homodimeric domain of signal transducing histidine kinase"/>
    <property type="match status" value="1"/>
</dbReference>
<dbReference type="PANTHER" id="PTHR43047:SF72">
    <property type="entry name" value="OSMOSENSING HISTIDINE PROTEIN KINASE SLN1"/>
    <property type="match status" value="1"/>
</dbReference>
<accession>A0ABR3RSY1</accession>
<feature type="region of interest" description="Disordered" evidence="7">
    <location>
        <begin position="341"/>
        <end position="365"/>
    </location>
</feature>
<evidence type="ECO:0000259" key="8">
    <source>
        <dbReference type="PROSITE" id="PS50109"/>
    </source>
</evidence>